<evidence type="ECO:0000256" key="1">
    <source>
        <dbReference type="SAM" id="Phobius"/>
    </source>
</evidence>
<evidence type="ECO:0000313" key="2">
    <source>
        <dbReference type="EMBL" id="QDV38083.1"/>
    </source>
</evidence>
<dbReference type="EMBL" id="CP036426">
    <property type="protein sequence ID" value="QDV38083.1"/>
    <property type="molecule type" value="Genomic_DNA"/>
</dbReference>
<evidence type="ECO:0000313" key="3">
    <source>
        <dbReference type="Proteomes" id="UP000317835"/>
    </source>
</evidence>
<dbReference type="Proteomes" id="UP000317835">
    <property type="component" value="Chromosome"/>
</dbReference>
<dbReference type="InterPro" id="IPR041916">
    <property type="entry name" value="Anti_sigma_zinc_sf"/>
</dbReference>
<gene>
    <name evidence="2" type="ORF">ElP_60310</name>
</gene>
<keyword evidence="1" id="KW-0812">Transmembrane</keyword>
<accession>A0A518HB44</accession>
<organism evidence="2 3">
    <name type="scientific">Tautonia plasticadhaerens</name>
    <dbReference type="NCBI Taxonomy" id="2527974"/>
    <lineage>
        <taxon>Bacteria</taxon>
        <taxon>Pseudomonadati</taxon>
        <taxon>Planctomycetota</taxon>
        <taxon>Planctomycetia</taxon>
        <taxon>Isosphaerales</taxon>
        <taxon>Isosphaeraceae</taxon>
        <taxon>Tautonia</taxon>
    </lineage>
</organism>
<keyword evidence="3" id="KW-1185">Reference proteome</keyword>
<sequence length="165" mass="18041">MAAEQLRLNADERADLVAYLDGELTGDRSRAIAEKLTRSVSGRREVEALESTWGLLDLLPRPRAGEEFAERTLSQVIDAPTSEARLVGAARETIRRVLALAAIAAVVSLGAAAGYAAARWLWPDPTARLARDLTIAERLDDYQAVGGLDFLRRLDQSPLFKETPD</sequence>
<proteinExistence type="predicted"/>
<dbReference type="Gene3D" id="1.10.10.1320">
    <property type="entry name" value="Anti-sigma factor, zinc-finger domain"/>
    <property type="match status" value="1"/>
</dbReference>
<dbReference type="OrthoDB" id="212532at2"/>
<name>A0A518HB44_9BACT</name>
<keyword evidence="1" id="KW-1133">Transmembrane helix</keyword>
<dbReference type="AlphaFoldDB" id="A0A518HB44"/>
<evidence type="ECO:0008006" key="4">
    <source>
        <dbReference type="Google" id="ProtNLM"/>
    </source>
</evidence>
<dbReference type="KEGG" id="tpla:ElP_60310"/>
<reference evidence="2 3" key="1">
    <citation type="submission" date="2019-02" db="EMBL/GenBank/DDBJ databases">
        <title>Deep-cultivation of Planctomycetes and their phenomic and genomic characterization uncovers novel biology.</title>
        <authorList>
            <person name="Wiegand S."/>
            <person name="Jogler M."/>
            <person name="Boedeker C."/>
            <person name="Pinto D."/>
            <person name="Vollmers J."/>
            <person name="Rivas-Marin E."/>
            <person name="Kohn T."/>
            <person name="Peeters S.H."/>
            <person name="Heuer A."/>
            <person name="Rast P."/>
            <person name="Oberbeckmann S."/>
            <person name="Bunk B."/>
            <person name="Jeske O."/>
            <person name="Meyerdierks A."/>
            <person name="Storesund J.E."/>
            <person name="Kallscheuer N."/>
            <person name="Luecker S."/>
            <person name="Lage O.M."/>
            <person name="Pohl T."/>
            <person name="Merkel B.J."/>
            <person name="Hornburger P."/>
            <person name="Mueller R.-W."/>
            <person name="Bruemmer F."/>
            <person name="Labrenz M."/>
            <person name="Spormann A.M."/>
            <person name="Op den Camp H."/>
            <person name="Overmann J."/>
            <person name="Amann R."/>
            <person name="Jetten M.S.M."/>
            <person name="Mascher T."/>
            <person name="Medema M.H."/>
            <person name="Devos D.P."/>
            <person name="Kaster A.-K."/>
            <person name="Ovreas L."/>
            <person name="Rohde M."/>
            <person name="Galperin M.Y."/>
            <person name="Jogler C."/>
        </authorList>
    </citation>
    <scope>NUCLEOTIDE SEQUENCE [LARGE SCALE GENOMIC DNA]</scope>
    <source>
        <strain evidence="2 3">ElP</strain>
    </source>
</reference>
<feature type="transmembrane region" description="Helical" evidence="1">
    <location>
        <begin position="97"/>
        <end position="118"/>
    </location>
</feature>
<keyword evidence="1" id="KW-0472">Membrane</keyword>
<protein>
    <recommendedName>
        <fullName evidence="4">Zinc-finger domain-containing protein</fullName>
    </recommendedName>
</protein>